<evidence type="ECO:0000313" key="4">
    <source>
        <dbReference type="Proteomes" id="UP000326570"/>
    </source>
</evidence>
<dbReference type="InterPro" id="IPR038180">
    <property type="entry name" value="FlgT_N_sf"/>
</dbReference>
<sequence length="434" mass="47901">MKIQKFTLLLLFVFCWFSGYSQNNGVSEVSAKGIGVARADALQDALRNAIGQATGVALSSTTQVENFAVISDAIATNQKGYISSYKVTSEGKEGDTYAVNVKALVSMSALKADAQLLYKSIGGVRFLVTYNPEGKTKDELNYYEFAVNRINTYLGKRNYRYVEPNRAKELQREAMNMAEDGSTTPLTFVQQLGLLSNAQFIIFLNNVAVDKKSEAFETRTLSKLTLDLSTYDNCTAEGLGMKHFESDYVNDEGAKTRFELITGQLDENMDDVLNTFNTYVGNWVNNGTPYELRFYQSGTYRDLRTLRDKMKADASFGGDLEIVSAENYTKVNCTFRKKPDELADKLLDLADAIPALKPKNMDVKLIYGRQISFAPQTAKVAELQQAQKLNPDLSADAGSEEAAPAPPKTISKTPAKAPAKKPAAKVVTKKIVKK</sequence>
<proteinExistence type="predicted"/>
<evidence type="ECO:0000313" key="3">
    <source>
        <dbReference type="EMBL" id="KAA9340668.1"/>
    </source>
</evidence>
<keyword evidence="4" id="KW-1185">Reference proteome</keyword>
<dbReference type="RefSeq" id="WP_150902595.1">
    <property type="nucleotide sequence ID" value="NZ_VTWT01000002.1"/>
</dbReference>
<evidence type="ECO:0000256" key="1">
    <source>
        <dbReference type="SAM" id="MobiDB-lite"/>
    </source>
</evidence>
<reference evidence="3 4" key="1">
    <citation type="submission" date="2019-09" db="EMBL/GenBank/DDBJ databases">
        <title>Genome sequence of Adhaeribacter sp. M2.</title>
        <authorList>
            <person name="Srinivasan S."/>
        </authorList>
    </citation>
    <scope>NUCLEOTIDE SEQUENCE [LARGE SCALE GENOMIC DNA]</scope>
    <source>
        <strain evidence="3 4">M2</strain>
    </source>
</reference>
<dbReference type="EMBL" id="VTWT01000002">
    <property type="protein sequence ID" value="KAA9340668.1"/>
    <property type="molecule type" value="Genomic_DNA"/>
</dbReference>
<comment type="caution">
    <text evidence="3">The sequence shown here is derived from an EMBL/GenBank/DDBJ whole genome shotgun (WGS) entry which is preliminary data.</text>
</comment>
<feature type="region of interest" description="Disordered" evidence="1">
    <location>
        <begin position="389"/>
        <end position="424"/>
    </location>
</feature>
<dbReference type="Gene3D" id="3.30.1660.40">
    <property type="entry name" value="FlgT, N-terminal domain"/>
    <property type="match status" value="1"/>
</dbReference>
<feature type="compositionally biased region" description="Low complexity" evidence="1">
    <location>
        <begin position="408"/>
        <end position="417"/>
    </location>
</feature>
<protein>
    <recommendedName>
        <fullName evidence="5">DUF541 domain-containing protein</fullName>
    </recommendedName>
</protein>
<evidence type="ECO:0008006" key="5">
    <source>
        <dbReference type="Google" id="ProtNLM"/>
    </source>
</evidence>
<feature type="signal peptide" evidence="2">
    <location>
        <begin position="1"/>
        <end position="23"/>
    </location>
</feature>
<accession>A0A5N1J1Q1</accession>
<evidence type="ECO:0000256" key="2">
    <source>
        <dbReference type="SAM" id="SignalP"/>
    </source>
</evidence>
<name>A0A5N1J1Q1_9BACT</name>
<organism evidence="3 4">
    <name type="scientific">Adhaeribacter soli</name>
    <dbReference type="NCBI Taxonomy" id="2607655"/>
    <lineage>
        <taxon>Bacteria</taxon>
        <taxon>Pseudomonadati</taxon>
        <taxon>Bacteroidota</taxon>
        <taxon>Cytophagia</taxon>
        <taxon>Cytophagales</taxon>
        <taxon>Hymenobacteraceae</taxon>
        <taxon>Adhaeribacter</taxon>
    </lineage>
</organism>
<dbReference type="AlphaFoldDB" id="A0A5N1J1Q1"/>
<dbReference type="Proteomes" id="UP000326570">
    <property type="component" value="Unassembled WGS sequence"/>
</dbReference>
<keyword evidence="2" id="KW-0732">Signal</keyword>
<gene>
    <name evidence="3" type="ORF">F0P94_04365</name>
</gene>
<feature type="chain" id="PRO_5025006973" description="DUF541 domain-containing protein" evidence="2">
    <location>
        <begin position="24"/>
        <end position="434"/>
    </location>
</feature>